<evidence type="ECO:0000313" key="6">
    <source>
        <dbReference type="Proteomes" id="UP001293791"/>
    </source>
</evidence>
<dbReference type="GO" id="GO:0005840">
    <property type="term" value="C:ribosome"/>
    <property type="evidence" value="ECO:0007669"/>
    <property type="project" value="UniProtKB-KW"/>
</dbReference>
<gene>
    <name evidence="4" type="primary">rplM</name>
    <name evidence="5" type="ORF">Cyrtocomes_00648</name>
</gene>
<dbReference type="InterPro" id="IPR036899">
    <property type="entry name" value="Ribosomal_uL13_sf"/>
</dbReference>
<dbReference type="RefSeq" id="WP_322497747.1">
    <property type="nucleotide sequence ID" value="NZ_JARGYT010000033.1"/>
</dbReference>
<dbReference type="InterPro" id="IPR005823">
    <property type="entry name" value="Ribosomal_uL13_bac-type"/>
</dbReference>
<reference evidence="5 6" key="1">
    <citation type="submission" date="2023-02" db="EMBL/GenBank/DDBJ databases">
        <title>Host association and intracellularity evolved multiple times independently in the Rickettsiales.</title>
        <authorList>
            <person name="Castelli M."/>
            <person name="Nardi T."/>
            <person name="Gammuto L."/>
            <person name="Bellinzona G."/>
            <person name="Sabaneyeva E."/>
            <person name="Potekhin A."/>
            <person name="Serra V."/>
            <person name="Petroni G."/>
            <person name="Sassera D."/>
        </authorList>
    </citation>
    <scope>NUCLEOTIDE SEQUENCE [LARGE SCALE GENOMIC DNA]</scope>
    <source>
        <strain evidence="5 6">BOD18</strain>
    </source>
</reference>
<comment type="similarity">
    <text evidence="1 4">Belongs to the universal ribosomal protein uL13 family.</text>
</comment>
<evidence type="ECO:0000256" key="2">
    <source>
        <dbReference type="ARBA" id="ARBA00022980"/>
    </source>
</evidence>
<dbReference type="HAMAP" id="MF_01366">
    <property type="entry name" value="Ribosomal_uL13"/>
    <property type="match status" value="1"/>
</dbReference>
<dbReference type="InterPro" id="IPR005822">
    <property type="entry name" value="Ribosomal_uL13"/>
</dbReference>
<dbReference type="Gene3D" id="3.90.1180.10">
    <property type="entry name" value="Ribosomal protein L13"/>
    <property type="match status" value="1"/>
</dbReference>
<evidence type="ECO:0000256" key="4">
    <source>
        <dbReference type="HAMAP-Rule" id="MF_01366"/>
    </source>
</evidence>
<name>A0ABU5L824_9RICK</name>
<comment type="subunit">
    <text evidence="4">Part of the 50S ribosomal subunit.</text>
</comment>
<dbReference type="EMBL" id="JARGYT010000033">
    <property type="protein sequence ID" value="MDZ5762270.1"/>
    <property type="molecule type" value="Genomic_DNA"/>
</dbReference>
<evidence type="ECO:0000313" key="5">
    <source>
        <dbReference type="EMBL" id="MDZ5762270.1"/>
    </source>
</evidence>
<dbReference type="Pfam" id="PF00572">
    <property type="entry name" value="Ribosomal_L13"/>
    <property type="match status" value="1"/>
</dbReference>
<evidence type="ECO:0000256" key="1">
    <source>
        <dbReference type="ARBA" id="ARBA00006227"/>
    </source>
</evidence>
<organism evidence="5 6">
    <name type="scientific">Candidatus Cyrtobacter comes</name>
    <dbReference type="NCBI Taxonomy" id="675776"/>
    <lineage>
        <taxon>Bacteria</taxon>
        <taxon>Pseudomonadati</taxon>
        <taxon>Pseudomonadota</taxon>
        <taxon>Alphaproteobacteria</taxon>
        <taxon>Rickettsiales</taxon>
        <taxon>Candidatus Midichloriaceae</taxon>
        <taxon>Candidatus Cyrtobacter</taxon>
    </lineage>
</organism>
<keyword evidence="6" id="KW-1185">Reference proteome</keyword>
<comment type="caution">
    <text evidence="5">The sequence shown here is derived from an EMBL/GenBank/DDBJ whole genome shotgun (WGS) entry which is preliminary data.</text>
</comment>
<dbReference type="PANTHER" id="PTHR11545:SF2">
    <property type="entry name" value="LARGE RIBOSOMAL SUBUNIT PROTEIN UL13M"/>
    <property type="match status" value="1"/>
</dbReference>
<keyword evidence="2 4" id="KW-0689">Ribosomal protein</keyword>
<evidence type="ECO:0000256" key="3">
    <source>
        <dbReference type="ARBA" id="ARBA00023274"/>
    </source>
</evidence>
<comment type="function">
    <text evidence="4">This protein is one of the early assembly proteins of the 50S ribosomal subunit, although it is not seen to bind rRNA by itself. It is important during the early stages of 50S assembly.</text>
</comment>
<proteinExistence type="inferred from homology"/>
<dbReference type="PANTHER" id="PTHR11545">
    <property type="entry name" value="RIBOSOMAL PROTEIN L13"/>
    <property type="match status" value="1"/>
</dbReference>
<dbReference type="PIRSF" id="PIRSF002181">
    <property type="entry name" value="Ribosomal_L13"/>
    <property type="match status" value="1"/>
</dbReference>
<dbReference type="SUPFAM" id="SSF52161">
    <property type="entry name" value="Ribosomal protein L13"/>
    <property type="match status" value="1"/>
</dbReference>
<accession>A0ABU5L824</accession>
<dbReference type="NCBIfam" id="TIGR01066">
    <property type="entry name" value="rplM_bact"/>
    <property type="match status" value="1"/>
</dbReference>
<dbReference type="CDD" id="cd00392">
    <property type="entry name" value="Ribosomal_L13"/>
    <property type="match status" value="1"/>
</dbReference>
<protein>
    <recommendedName>
        <fullName evidence="4">Large ribosomal subunit protein uL13</fullName>
    </recommendedName>
</protein>
<keyword evidence="3 4" id="KW-0687">Ribonucleoprotein</keyword>
<dbReference type="Proteomes" id="UP001293791">
    <property type="component" value="Unassembled WGS sequence"/>
</dbReference>
<sequence length="149" mass="16570">MASYSAGTSFLKHGELKKSWFIIDAQGKTLGRLASRIAIVLRGKHKSYFTSHIDSGDNVIVINAAKVRLTGKKLDQNSFYWHTGYPGGVKSRTFGKILSGKYPERLLMNAVRGMMPKQSALARAQFKKLYVYGGDQHPHSGQQPESIEL</sequence>